<comment type="caution">
    <text evidence="2">The sequence shown here is derived from an EMBL/GenBank/DDBJ whole genome shotgun (WGS) entry which is preliminary data.</text>
</comment>
<protein>
    <submittedName>
        <fullName evidence="2">Uncharacterized protein</fullName>
    </submittedName>
</protein>
<feature type="region of interest" description="Disordered" evidence="1">
    <location>
        <begin position="171"/>
        <end position="190"/>
    </location>
</feature>
<keyword evidence="3" id="KW-1185">Reference proteome</keyword>
<proteinExistence type="predicted"/>
<dbReference type="EMBL" id="JAHYIQ010000005">
    <property type="protein sequence ID" value="KAK1132371.1"/>
    <property type="molecule type" value="Genomic_DNA"/>
</dbReference>
<name>A0AA40KTS0_9HYME</name>
<sequence>MHLLGLLISCRSYYRSRVFRKIWNGIDASRLNRWVKNQGGGGEGWLDDGWTVRFITDRKIYTSGWNSPVRKVRVASVDINLAARRGLPSALGIPPAKTGAPTRSFAEGRERPYVKPRRVRRGPWGPRGVSAHHKSPLKKVHAVRPLSRTLNNSKRPAEKRGIGLTALSLRLPNRTTDRNRPKKNAPPAEKTSLSLAVFACAPCFSSFAESDTNHRALSVVLMLQLPK</sequence>
<accession>A0AA40KTS0</accession>
<dbReference type="Proteomes" id="UP001177670">
    <property type="component" value="Unassembled WGS sequence"/>
</dbReference>
<evidence type="ECO:0000313" key="2">
    <source>
        <dbReference type="EMBL" id="KAK1132371.1"/>
    </source>
</evidence>
<evidence type="ECO:0000313" key="3">
    <source>
        <dbReference type="Proteomes" id="UP001177670"/>
    </source>
</evidence>
<dbReference type="AlphaFoldDB" id="A0AA40KTS0"/>
<organism evidence="2 3">
    <name type="scientific">Melipona bicolor</name>
    <dbReference type="NCBI Taxonomy" id="60889"/>
    <lineage>
        <taxon>Eukaryota</taxon>
        <taxon>Metazoa</taxon>
        <taxon>Ecdysozoa</taxon>
        <taxon>Arthropoda</taxon>
        <taxon>Hexapoda</taxon>
        <taxon>Insecta</taxon>
        <taxon>Pterygota</taxon>
        <taxon>Neoptera</taxon>
        <taxon>Endopterygota</taxon>
        <taxon>Hymenoptera</taxon>
        <taxon>Apocrita</taxon>
        <taxon>Aculeata</taxon>
        <taxon>Apoidea</taxon>
        <taxon>Anthophila</taxon>
        <taxon>Apidae</taxon>
        <taxon>Melipona</taxon>
    </lineage>
</organism>
<reference evidence="2" key="1">
    <citation type="submission" date="2021-10" db="EMBL/GenBank/DDBJ databases">
        <title>Melipona bicolor Genome sequencing and assembly.</title>
        <authorList>
            <person name="Araujo N.S."/>
            <person name="Arias M.C."/>
        </authorList>
    </citation>
    <scope>NUCLEOTIDE SEQUENCE</scope>
    <source>
        <strain evidence="2">USP_2M_L1-L4_2017</strain>
        <tissue evidence="2">Whole body</tissue>
    </source>
</reference>
<evidence type="ECO:0000256" key="1">
    <source>
        <dbReference type="SAM" id="MobiDB-lite"/>
    </source>
</evidence>
<gene>
    <name evidence="2" type="ORF">K0M31_016479</name>
</gene>